<dbReference type="Proteomes" id="UP001597460">
    <property type="component" value="Unassembled WGS sequence"/>
</dbReference>
<organism evidence="1 2">
    <name type="scientific">Gracilimonas halophila</name>
    <dbReference type="NCBI Taxonomy" id="1834464"/>
    <lineage>
        <taxon>Bacteria</taxon>
        <taxon>Pseudomonadati</taxon>
        <taxon>Balneolota</taxon>
        <taxon>Balneolia</taxon>
        <taxon>Balneolales</taxon>
        <taxon>Balneolaceae</taxon>
        <taxon>Gracilimonas</taxon>
    </lineage>
</organism>
<evidence type="ECO:0000313" key="1">
    <source>
        <dbReference type="EMBL" id="MFD2532536.1"/>
    </source>
</evidence>
<accession>A0ABW5JIG0</accession>
<comment type="caution">
    <text evidence="1">The sequence shown here is derived from an EMBL/GenBank/DDBJ whole genome shotgun (WGS) entry which is preliminary data.</text>
</comment>
<protein>
    <submittedName>
        <fullName evidence="1">Uncharacterized protein</fullName>
    </submittedName>
</protein>
<keyword evidence="2" id="KW-1185">Reference proteome</keyword>
<sequence length="340" mass="39916">MNDPRGSVWRKWDLHVHTPASIVHHFGNQEDVWEKFLKDLESLPSEFKVLGINDYMFLDGYERLLREKRENYRLENIDLLLPVIEFRIEKFAGVDFGSFKRMNLHVIFSEEVSVENIKSQFLNTLDQSYVLNDGQEWNRAITKESISDLGRSIKENIPAEELENYGSDLIEGFNNLNVKEEQIFKALKRDCFIGKNLIAIGKTEWDSLRWSDASIATKKSIINKADIVFTAVDNIKFIKEHDEFDFKEIQSLWQFMGFHLTLSLQKCMQGAKQSGTRRKKQSKNNCVLVFDHQHREQNNFTDLILNPPVWSMTYYDKVKHQRDLAKIIDVPHFVDSKHVE</sequence>
<proteinExistence type="predicted"/>
<gene>
    <name evidence="1" type="ORF">ACFSVN_08775</name>
</gene>
<reference evidence="2" key="1">
    <citation type="journal article" date="2019" name="Int. J. Syst. Evol. Microbiol.">
        <title>The Global Catalogue of Microorganisms (GCM) 10K type strain sequencing project: providing services to taxonomists for standard genome sequencing and annotation.</title>
        <authorList>
            <consortium name="The Broad Institute Genomics Platform"/>
            <consortium name="The Broad Institute Genome Sequencing Center for Infectious Disease"/>
            <person name="Wu L."/>
            <person name="Ma J."/>
        </authorList>
    </citation>
    <scope>NUCLEOTIDE SEQUENCE [LARGE SCALE GENOMIC DNA]</scope>
    <source>
        <strain evidence="2">KCTC 52042</strain>
    </source>
</reference>
<dbReference type="RefSeq" id="WP_390301112.1">
    <property type="nucleotide sequence ID" value="NZ_JBHULI010000024.1"/>
</dbReference>
<name>A0ABW5JIG0_9BACT</name>
<evidence type="ECO:0000313" key="2">
    <source>
        <dbReference type="Proteomes" id="UP001597460"/>
    </source>
</evidence>
<dbReference type="EMBL" id="JBHULI010000024">
    <property type="protein sequence ID" value="MFD2532536.1"/>
    <property type="molecule type" value="Genomic_DNA"/>
</dbReference>